<dbReference type="Pfam" id="PF00135">
    <property type="entry name" value="COesterase"/>
    <property type="match status" value="1"/>
</dbReference>
<dbReference type="InterPro" id="IPR029058">
    <property type="entry name" value="AB_hydrolase_fold"/>
</dbReference>
<keyword evidence="5" id="KW-0812">Transmembrane</keyword>
<dbReference type="InterPro" id="IPR019819">
    <property type="entry name" value="Carboxylesterase_B_CS"/>
</dbReference>
<evidence type="ECO:0000256" key="4">
    <source>
        <dbReference type="SAM" id="MobiDB-lite"/>
    </source>
</evidence>
<comment type="similarity">
    <text evidence="1">Belongs to the type-B carboxylesterase/lipase family.</text>
</comment>
<dbReference type="EMBL" id="HBUF01589373">
    <property type="protein sequence ID" value="CAG6772819.1"/>
    <property type="molecule type" value="Transcribed_RNA"/>
</dbReference>
<dbReference type="PANTHER" id="PTHR43903">
    <property type="entry name" value="NEUROLIGIN"/>
    <property type="match status" value="1"/>
</dbReference>
<keyword evidence="3" id="KW-0325">Glycoprotein</keyword>
<protein>
    <submittedName>
        <fullName evidence="8">Neuroligin-4, X-linked</fullName>
    </submittedName>
</protein>
<feature type="compositionally biased region" description="Polar residues" evidence="4">
    <location>
        <begin position="951"/>
        <end position="964"/>
    </location>
</feature>
<evidence type="ECO:0000256" key="2">
    <source>
        <dbReference type="ARBA" id="ARBA00022729"/>
    </source>
</evidence>
<reference evidence="8" key="1">
    <citation type="submission" date="2021-05" db="EMBL/GenBank/DDBJ databases">
        <authorList>
            <person name="Alioto T."/>
            <person name="Alioto T."/>
            <person name="Gomez Garrido J."/>
        </authorList>
    </citation>
    <scope>NUCLEOTIDE SEQUENCE</scope>
</reference>
<dbReference type="Gene3D" id="3.40.50.1820">
    <property type="entry name" value="alpha/beta hydrolase"/>
    <property type="match status" value="1"/>
</dbReference>
<organism evidence="8">
    <name type="scientific">Cacopsylla melanoneura</name>
    <dbReference type="NCBI Taxonomy" id="428564"/>
    <lineage>
        <taxon>Eukaryota</taxon>
        <taxon>Metazoa</taxon>
        <taxon>Ecdysozoa</taxon>
        <taxon>Arthropoda</taxon>
        <taxon>Hexapoda</taxon>
        <taxon>Insecta</taxon>
        <taxon>Pterygota</taxon>
        <taxon>Neoptera</taxon>
        <taxon>Paraneoptera</taxon>
        <taxon>Hemiptera</taxon>
        <taxon>Sternorrhyncha</taxon>
        <taxon>Psylloidea</taxon>
        <taxon>Psyllidae</taxon>
        <taxon>Psyllinae</taxon>
        <taxon>Cacopsylla</taxon>
    </lineage>
</organism>
<dbReference type="AlphaFoldDB" id="A0A8D8RAV6"/>
<dbReference type="EMBL" id="HBUF01232197">
    <property type="protein sequence ID" value="CAG6673820.1"/>
    <property type="molecule type" value="Transcribed_RNA"/>
</dbReference>
<dbReference type="EMBL" id="HBUF01342376">
    <property type="protein sequence ID" value="CAG6705343.1"/>
    <property type="molecule type" value="Transcribed_RNA"/>
</dbReference>
<evidence type="ECO:0000256" key="1">
    <source>
        <dbReference type="ARBA" id="ARBA00005964"/>
    </source>
</evidence>
<dbReference type="EMBL" id="HBUF01342378">
    <property type="protein sequence ID" value="CAG6705347.1"/>
    <property type="molecule type" value="Transcribed_RNA"/>
</dbReference>
<name>A0A8D8RAV6_9HEMI</name>
<accession>A0A8D8RAV6</accession>
<feature type="compositionally biased region" description="Basic residues" evidence="4">
    <location>
        <begin position="799"/>
        <end position="810"/>
    </location>
</feature>
<dbReference type="PROSITE" id="PS00941">
    <property type="entry name" value="CARBOXYLESTERASE_B_2"/>
    <property type="match status" value="1"/>
</dbReference>
<feature type="region of interest" description="Disordered" evidence="4">
    <location>
        <begin position="496"/>
        <end position="523"/>
    </location>
</feature>
<dbReference type="EMBL" id="HBUF01136851">
    <property type="protein sequence ID" value="CAG6645424.1"/>
    <property type="molecule type" value="Transcribed_RNA"/>
</dbReference>
<evidence type="ECO:0000256" key="6">
    <source>
        <dbReference type="SAM" id="SignalP"/>
    </source>
</evidence>
<dbReference type="EMBL" id="HBUF01342375">
    <property type="protein sequence ID" value="CAG6705341.1"/>
    <property type="molecule type" value="Transcribed_RNA"/>
</dbReference>
<evidence type="ECO:0000259" key="7">
    <source>
        <dbReference type="Pfam" id="PF00135"/>
    </source>
</evidence>
<sequence length="995" mass="110418">MCPNKLTLTSLLVLTIHLSHIASNANPSLSFTRIVQTRYGKLQGVVKKLNENGVYKHLKPIEMYLGVPYATSPTGPNRFSPTRTPEPWDGIKFCNKYSPVCPQKLPNISDESKVLEKMPRGRYEHLKRLLPYLQNQSEDCLYLNIYTPLQELGQPLQKYPVLIYIHGESFEWNSGNPYDGRILASYADFVVITLNYRLGVLGFLNANAAPHLKARVANYGLMDQIAALHWVQQNIGLFGGDPGNVTMMGHGTGAACINFLMISPTVMSGLFHKAVLLSGSALSSWALVEDPVHYAVRLASALNCSVPEDIFADHESIVDCLRDIPLARLMAAETEAPTFLSAFGPSVDGVVIKSNFQQELLLNILPELQGYSAGSIALGTPINIKKNSEILLGGINKYDLLFGVVTAEALAGFSSADIEGGFEGERRDKIIRTYIRNSYVYHLAEIFFTVINEYTDWERTAVHPINTRDATIAAMSDAQYVAPLVQIGDLLSRPQLHQPVGSSGNSSGGTHEAPPQPPSTQGHTKSYFYVFDYQTKDGDYPQRIGTAHGEELPYIFGAPLIDGFTHFPRNYTKSEVALSEAFILYLSNFARTGNPNEFQHRAEMTLAGSKEKNRFRSITWDEYDPVHQKYLEISMKPRMKNHYRAHQLSVWLRLIPELHRAGMEGGVNARHNVFRVQEGEGLYEGVVRPDPLLSGTRRQHPVMGSNAQNGTVAEIIQQPIITSSIPSNQLTSCMNITQTSQHQQNLHNYHEFTPLDLSNFASYNTALTITITIGCSLLVLNILIFAGVYYQKDRNSGKGGRKKDRNKRKNSMSNSNSSVYLDATTNKNLLNMDTSSIIVDIERDMMLTEDKQQHCDLMLSHAQTSQSKNSLSHLATLPRNKHIINDTQCVTSLNTQYNAMTSQSCCNSVATLPRNITFNPVMTYDCSAQVQDCNYRQNSGMLECSRPPQPNMYSGNPCDSQPTKNLIKLNSSTGSSSTGSAGSNPTTGNLSEMRV</sequence>
<dbReference type="InterPro" id="IPR051093">
    <property type="entry name" value="Neuroligin/BSAL"/>
</dbReference>
<feature type="compositionally biased region" description="Low complexity" evidence="4">
    <location>
        <begin position="970"/>
        <end position="989"/>
    </location>
</feature>
<feature type="domain" description="Carboxylesterase type B" evidence="7">
    <location>
        <begin position="33"/>
        <end position="651"/>
    </location>
</feature>
<proteinExistence type="inferred from homology"/>
<feature type="region of interest" description="Disordered" evidence="4">
    <location>
        <begin position="794"/>
        <end position="819"/>
    </location>
</feature>
<dbReference type="FunFam" id="3.40.50.1820:FF:000171">
    <property type="entry name" value="Neuroligin-4, Y-linked"/>
    <property type="match status" value="1"/>
</dbReference>
<evidence type="ECO:0000256" key="3">
    <source>
        <dbReference type="ARBA" id="ARBA00023180"/>
    </source>
</evidence>
<dbReference type="EMBL" id="HBUF01589374">
    <property type="protein sequence ID" value="CAG6772821.1"/>
    <property type="molecule type" value="Transcribed_RNA"/>
</dbReference>
<feature type="transmembrane region" description="Helical" evidence="5">
    <location>
        <begin position="766"/>
        <end position="790"/>
    </location>
</feature>
<dbReference type="EMBL" id="HBUF01232198">
    <property type="protein sequence ID" value="CAG6673822.1"/>
    <property type="molecule type" value="Transcribed_RNA"/>
</dbReference>
<keyword evidence="2 6" id="KW-0732">Signal</keyword>
<dbReference type="EMBL" id="HBUF01589372">
    <property type="protein sequence ID" value="CAG6772817.1"/>
    <property type="molecule type" value="Transcribed_RNA"/>
</dbReference>
<feature type="region of interest" description="Disordered" evidence="4">
    <location>
        <begin position="946"/>
        <end position="995"/>
    </location>
</feature>
<dbReference type="InterPro" id="IPR002018">
    <property type="entry name" value="CarbesteraseB"/>
</dbReference>
<dbReference type="SUPFAM" id="SSF53474">
    <property type="entry name" value="alpha/beta-Hydrolases"/>
    <property type="match status" value="1"/>
</dbReference>
<keyword evidence="5" id="KW-0472">Membrane</keyword>
<feature type="chain" id="PRO_5033670997" evidence="6">
    <location>
        <begin position="24"/>
        <end position="995"/>
    </location>
</feature>
<evidence type="ECO:0000256" key="5">
    <source>
        <dbReference type="SAM" id="Phobius"/>
    </source>
</evidence>
<dbReference type="EMBL" id="HBUF01136849">
    <property type="protein sequence ID" value="CAG6645417.1"/>
    <property type="molecule type" value="Transcribed_RNA"/>
</dbReference>
<feature type="compositionally biased region" description="Polar residues" evidence="4">
    <location>
        <begin position="500"/>
        <end position="509"/>
    </location>
</feature>
<keyword evidence="5" id="KW-1133">Transmembrane helix</keyword>
<evidence type="ECO:0000313" key="8">
    <source>
        <dbReference type="EMBL" id="CAG6645417.1"/>
    </source>
</evidence>
<feature type="signal peptide" evidence="6">
    <location>
        <begin position="1"/>
        <end position="23"/>
    </location>
</feature>
<dbReference type="EMBL" id="HBUF01342377">
    <property type="protein sequence ID" value="CAG6705345.1"/>
    <property type="molecule type" value="Transcribed_RNA"/>
</dbReference>
<dbReference type="EMBL" id="HBUF01136850">
    <property type="protein sequence ID" value="CAG6645420.1"/>
    <property type="molecule type" value="Transcribed_RNA"/>
</dbReference>